<evidence type="ECO:0000313" key="1">
    <source>
        <dbReference type="EMBL" id="SEA15101.1"/>
    </source>
</evidence>
<sequence>MTTESEPMNILNELHTEISKLPIFFRERVCEECNYSTPTFYRKIKGHNRWTENKPIQVLSNAEREKICEIAEEVATRLVALIGEVKENN</sequence>
<dbReference type="RefSeq" id="WP_089759230.1">
    <property type="nucleotide sequence ID" value="NZ_BKAT01000002.1"/>
</dbReference>
<dbReference type="AlphaFoldDB" id="A0A1H3YV75"/>
<proteinExistence type="predicted"/>
<evidence type="ECO:0000313" key="2">
    <source>
        <dbReference type="Proteomes" id="UP000199656"/>
    </source>
</evidence>
<dbReference type="STRING" id="408074.SAMN05660909_00968"/>
<reference evidence="2" key="1">
    <citation type="submission" date="2016-10" db="EMBL/GenBank/DDBJ databases">
        <authorList>
            <person name="Varghese N."/>
            <person name="Submissions S."/>
        </authorList>
    </citation>
    <scope>NUCLEOTIDE SEQUENCE [LARGE SCALE GENOMIC DNA]</scope>
    <source>
        <strain evidence="2">DSM 23920</strain>
    </source>
</reference>
<organism evidence="1 2">
    <name type="scientific">Chitinophaga terrae</name>
    <name type="common">ex Kim and Jung 2007</name>
    <dbReference type="NCBI Taxonomy" id="408074"/>
    <lineage>
        <taxon>Bacteria</taxon>
        <taxon>Pseudomonadati</taxon>
        <taxon>Bacteroidota</taxon>
        <taxon>Chitinophagia</taxon>
        <taxon>Chitinophagales</taxon>
        <taxon>Chitinophagaceae</taxon>
        <taxon>Chitinophaga</taxon>
    </lineage>
</organism>
<gene>
    <name evidence="1" type="ORF">SAMN05660909_00968</name>
</gene>
<keyword evidence="2" id="KW-1185">Reference proteome</keyword>
<accession>A0A1H3YV75</accession>
<dbReference type="EMBL" id="FNRL01000003">
    <property type="protein sequence ID" value="SEA15101.1"/>
    <property type="molecule type" value="Genomic_DNA"/>
</dbReference>
<name>A0A1H3YV75_9BACT</name>
<protein>
    <submittedName>
        <fullName evidence="1">Uncharacterized protein</fullName>
    </submittedName>
</protein>
<dbReference type="OrthoDB" id="677378at2"/>
<dbReference type="Proteomes" id="UP000199656">
    <property type="component" value="Unassembled WGS sequence"/>
</dbReference>